<gene>
    <name evidence="2" type="ORF">C5L14_16700</name>
</gene>
<organism evidence="2 3">
    <name type="scientific">Labrys okinawensis</name>
    <dbReference type="NCBI Taxonomy" id="346911"/>
    <lineage>
        <taxon>Bacteria</taxon>
        <taxon>Pseudomonadati</taxon>
        <taxon>Pseudomonadota</taxon>
        <taxon>Alphaproteobacteria</taxon>
        <taxon>Hyphomicrobiales</taxon>
        <taxon>Xanthobacteraceae</taxon>
        <taxon>Labrys</taxon>
    </lineage>
</organism>
<feature type="transmembrane region" description="Helical" evidence="1">
    <location>
        <begin position="16"/>
        <end position="32"/>
    </location>
</feature>
<dbReference type="AlphaFoldDB" id="A0A2S9QC76"/>
<keyword evidence="1" id="KW-0812">Transmembrane</keyword>
<protein>
    <submittedName>
        <fullName evidence="2">Uncharacterized protein</fullName>
    </submittedName>
</protein>
<sequence length="59" mass="6296">MNNTPTIGEIINDDDLLVVISSAFAVAAYAAAKPAERRKMLKSAHTLIEAANAARENVQ</sequence>
<dbReference type="EMBL" id="PUEJ01000005">
    <property type="protein sequence ID" value="PRH86925.1"/>
    <property type="molecule type" value="Genomic_DNA"/>
</dbReference>
<keyword evidence="1" id="KW-1133">Transmembrane helix</keyword>
<dbReference type="RefSeq" id="WP_105863147.1">
    <property type="nucleotide sequence ID" value="NZ_PUEJ01000005.1"/>
</dbReference>
<dbReference type="Proteomes" id="UP000237682">
    <property type="component" value="Unassembled WGS sequence"/>
</dbReference>
<evidence type="ECO:0000313" key="3">
    <source>
        <dbReference type="Proteomes" id="UP000237682"/>
    </source>
</evidence>
<accession>A0A2S9QC76</accession>
<evidence type="ECO:0000313" key="2">
    <source>
        <dbReference type="EMBL" id="PRH86925.1"/>
    </source>
</evidence>
<keyword evidence="1" id="KW-0472">Membrane</keyword>
<reference evidence="2 3" key="1">
    <citation type="submission" date="2018-02" db="EMBL/GenBank/DDBJ databases">
        <title>Whole genome sequencing of endophytic bacterium.</title>
        <authorList>
            <person name="Eedara R."/>
            <person name="Podile A.R."/>
        </authorList>
    </citation>
    <scope>NUCLEOTIDE SEQUENCE [LARGE SCALE GENOMIC DNA]</scope>
    <source>
        <strain evidence="2 3">RP1T</strain>
    </source>
</reference>
<proteinExistence type="predicted"/>
<keyword evidence="3" id="KW-1185">Reference proteome</keyword>
<name>A0A2S9QC76_9HYPH</name>
<evidence type="ECO:0000256" key="1">
    <source>
        <dbReference type="SAM" id="Phobius"/>
    </source>
</evidence>
<comment type="caution">
    <text evidence="2">The sequence shown here is derived from an EMBL/GenBank/DDBJ whole genome shotgun (WGS) entry which is preliminary data.</text>
</comment>